<dbReference type="InterPro" id="IPR029016">
    <property type="entry name" value="GAF-like_dom_sf"/>
</dbReference>
<dbReference type="EMBL" id="FNCI01000009">
    <property type="protein sequence ID" value="SDG31578.1"/>
    <property type="molecule type" value="Genomic_DNA"/>
</dbReference>
<evidence type="ECO:0000313" key="1">
    <source>
        <dbReference type="EMBL" id="SDG31578.1"/>
    </source>
</evidence>
<sequence>MAGAKIPEPRQTLDPEMVAHWLARHPDFFEGREGLLQQLKVPHPEGRGATSLLERLVHDLRGRAETAEWRLETLLESARHNEAQYRRIRELVLALLETESNDDLGQALARELSERFQTPQVALWCPSSLSDGEATPPQAPRQVLDSAAETRLSALLDGRASRCARLSVTDWKRLLPHAKVPDKPGSCALTRLALGEPLGYLVLASPDPDHFRASLDTLFTEYVGEVVARLLTRHAPPPHDTPRHA</sequence>
<dbReference type="Proteomes" id="UP000198641">
    <property type="component" value="Unassembled WGS sequence"/>
</dbReference>
<evidence type="ECO:0000313" key="2">
    <source>
        <dbReference type="Proteomes" id="UP000198641"/>
    </source>
</evidence>
<gene>
    <name evidence="1" type="ORF">SAMN05216571_10975</name>
</gene>
<proteinExistence type="predicted"/>
<accession>A0A1G7T8H5</accession>
<dbReference type="OrthoDB" id="8525200at2"/>
<reference evidence="1 2" key="1">
    <citation type="submission" date="2016-10" db="EMBL/GenBank/DDBJ databases">
        <authorList>
            <person name="de Groot N.N."/>
        </authorList>
    </citation>
    <scope>NUCLEOTIDE SEQUENCE [LARGE SCALE GENOMIC DNA]</scope>
    <source>
        <strain evidence="1 2">BH539</strain>
    </source>
</reference>
<dbReference type="InterPro" id="IPR007435">
    <property type="entry name" value="DUF484"/>
</dbReference>
<dbReference type="AlphaFoldDB" id="A0A1G7T8H5"/>
<evidence type="ECO:0008006" key="3">
    <source>
        <dbReference type="Google" id="ProtNLM"/>
    </source>
</evidence>
<dbReference type="Pfam" id="PF04340">
    <property type="entry name" value="DUF484"/>
    <property type="match status" value="1"/>
</dbReference>
<dbReference type="RefSeq" id="WP_092526508.1">
    <property type="nucleotide sequence ID" value="NZ_FNCI01000009.1"/>
</dbReference>
<keyword evidence="2" id="KW-1185">Reference proteome</keyword>
<dbReference type="Gene3D" id="3.30.450.40">
    <property type="match status" value="1"/>
</dbReference>
<dbReference type="PANTHER" id="PTHR38765:SF1">
    <property type="entry name" value="DUF484 DOMAIN-CONTAINING PROTEIN"/>
    <property type="match status" value="1"/>
</dbReference>
<name>A0A1G7T8H5_9GAMM</name>
<dbReference type="STRING" id="284577.SAMN05216571_10975"/>
<organism evidence="1 2">
    <name type="scientific">Onishia taeanensis</name>
    <dbReference type="NCBI Taxonomy" id="284577"/>
    <lineage>
        <taxon>Bacteria</taxon>
        <taxon>Pseudomonadati</taxon>
        <taxon>Pseudomonadota</taxon>
        <taxon>Gammaproteobacteria</taxon>
        <taxon>Oceanospirillales</taxon>
        <taxon>Halomonadaceae</taxon>
        <taxon>Onishia</taxon>
    </lineage>
</organism>
<protein>
    <recommendedName>
        <fullName evidence="3">DUF484 family protein</fullName>
    </recommendedName>
</protein>
<dbReference type="PANTHER" id="PTHR38765">
    <property type="entry name" value="DUF484 DOMAIN-CONTAINING PROTEIN"/>
    <property type="match status" value="1"/>
</dbReference>